<organism evidence="2 3">
    <name type="scientific">Hymenobacter negativus</name>
    <dbReference type="NCBI Taxonomy" id="2795026"/>
    <lineage>
        <taxon>Bacteria</taxon>
        <taxon>Pseudomonadati</taxon>
        <taxon>Bacteroidota</taxon>
        <taxon>Cytophagia</taxon>
        <taxon>Cytophagales</taxon>
        <taxon>Hymenobacteraceae</taxon>
        <taxon>Hymenobacter</taxon>
    </lineage>
</organism>
<gene>
    <name evidence="2" type="ORF">I7X13_07435</name>
</gene>
<comment type="caution">
    <text evidence="2">The sequence shown here is derived from an EMBL/GenBank/DDBJ whole genome shotgun (WGS) entry which is preliminary data.</text>
</comment>
<keyword evidence="3" id="KW-1185">Reference proteome</keyword>
<evidence type="ECO:0000313" key="3">
    <source>
        <dbReference type="Proteomes" id="UP000625631"/>
    </source>
</evidence>
<reference evidence="2 3" key="1">
    <citation type="submission" date="2020-12" db="EMBL/GenBank/DDBJ databases">
        <title>Hymenobacter sp.</title>
        <authorList>
            <person name="Kim M.K."/>
        </authorList>
    </citation>
    <scope>NUCLEOTIDE SEQUENCE [LARGE SCALE GENOMIC DNA]</scope>
    <source>
        <strain evidence="2 3">BT442</strain>
    </source>
</reference>
<feature type="transmembrane region" description="Helical" evidence="1">
    <location>
        <begin position="53"/>
        <end position="72"/>
    </location>
</feature>
<dbReference type="Proteomes" id="UP000625631">
    <property type="component" value="Unassembled WGS sequence"/>
</dbReference>
<proteinExistence type="predicted"/>
<evidence type="ECO:0000256" key="1">
    <source>
        <dbReference type="SAM" id="Phobius"/>
    </source>
</evidence>
<accession>A0ABS0Q5D7</accession>
<name>A0ABS0Q5D7_9BACT</name>
<dbReference type="EMBL" id="JAEDAE010000002">
    <property type="protein sequence ID" value="MBH8557873.1"/>
    <property type="molecule type" value="Genomic_DNA"/>
</dbReference>
<keyword evidence="1" id="KW-0472">Membrane</keyword>
<dbReference type="RefSeq" id="WP_198066671.1">
    <property type="nucleotide sequence ID" value="NZ_JAEDAD010000001.1"/>
</dbReference>
<evidence type="ECO:0000313" key="2">
    <source>
        <dbReference type="EMBL" id="MBH8557873.1"/>
    </source>
</evidence>
<sequence length="154" mass="17038">MNTSPLPTKNSFFGRMAESITKFSGSTAAFVSAAGIVLVWGVTGPLFHYSETWQLVINTGTTIITFLMVFLIQRAQNKDSLVLHLKLNELIAAQQGASNRLINAQDFSEEEIKTLHDFYCLLAELAKKDNDLGKTHSIEEAEDNHSEKLAAHVD</sequence>
<dbReference type="Pfam" id="PF04120">
    <property type="entry name" value="Iron_permease"/>
    <property type="match status" value="1"/>
</dbReference>
<feature type="transmembrane region" description="Helical" evidence="1">
    <location>
        <begin position="20"/>
        <end position="41"/>
    </location>
</feature>
<keyword evidence="1" id="KW-0812">Transmembrane</keyword>
<keyword evidence="1" id="KW-1133">Transmembrane helix</keyword>
<protein>
    <submittedName>
        <fullName evidence="2">Low affinity iron permease family protein</fullName>
    </submittedName>
</protein>
<dbReference type="InterPro" id="IPR007251">
    <property type="entry name" value="Iron_permease_Fet4"/>
</dbReference>